<accession>A6IJC7</accession>
<dbReference type="AlphaFoldDB" id="A6IJC7"/>
<name>A6IJC7_RAT</name>
<dbReference type="Proteomes" id="UP000234681">
    <property type="component" value="Chromosome 5"/>
</dbReference>
<evidence type="ECO:0000313" key="2">
    <source>
        <dbReference type="EMBL" id="EDL98847.1"/>
    </source>
</evidence>
<organism evidence="2 3">
    <name type="scientific">Rattus norvegicus</name>
    <name type="common">Rat</name>
    <dbReference type="NCBI Taxonomy" id="10116"/>
    <lineage>
        <taxon>Eukaryota</taxon>
        <taxon>Metazoa</taxon>
        <taxon>Chordata</taxon>
        <taxon>Craniata</taxon>
        <taxon>Vertebrata</taxon>
        <taxon>Euteleostomi</taxon>
        <taxon>Mammalia</taxon>
        <taxon>Eutheria</taxon>
        <taxon>Euarchontoglires</taxon>
        <taxon>Glires</taxon>
        <taxon>Rodentia</taxon>
        <taxon>Myomorpha</taxon>
        <taxon>Muroidea</taxon>
        <taxon>Muridae</taxon>
        <taxon>Murinae</taxon>
        <taxon>Rattus</taxon>
    </lineage>
</organism>
<dbReference type="EMBL" id="CH473962">
    <property type="protein sequence ID" value="EDL98847.1"/>
    <property type="molecule type" value="Genomic_DNA"/>
</dbReference>
<evidence type="ECO:0000256" key="1">
    <source>
        <dbReference type="SAM" id="MobiDB-lite"/>
    </source>
</evidence>
<proteinExistence type="predicted"/>
<protein>
    <submittedName>
        <fullName evidence="2">RCG55093</fullName>
    </submittedName>
</protein>
<sequence length="38" mass="4221">MNSATWLLEPELDKDDTDECSKPNGGRAQETSMLHKAT</sequence>
<reference evidence="3" key="1">
    <citation type="submission" date="2005-09" db="EMBL/GenBank/DDBJ databases">
        <authorList>
            <person name="Mural R.J."/>
            <person name="Li P.W."/>
            <person name="Adams M.D."/>
            <person name="Amanatides P.G."/>
            <person name="Baden-Tillson H."/>
            <person name="Barnstead M."/>
            <person name="Chin S.H."/>
            <person name="Dew I."/>
            <person name="Evans C.A."/>
            <person name="Ferriera S."/>
            <person name="Flanigan M."/>
            <person name="Fosler C."/>
            <person name="Glodek A."/>
            <person name="Gu Z."/>
            <person name="Holt R.A."/>
            <person name="Jennings D."/>
            <person name="Kraft C.L."/>
            <person name="Lu F."/>
            <person name="Nguyen T."/>
            <person name="Nusskern D.R."/>
            <person name="Pfannkoch C.M."/>
            <person name="Sitter C."/>
            <person name="Sutton G.G."/>
            <person name="Venter J.C."/>
            <person name="Wang Z."/>
            <person name="Woodage T."/>
            <person name="Zheng X.H."/>
            <person name="Zhong F."/>
        </authorList>
    </citation>
    <scope>NUCLEOTIDE SEQUENCE [LARGE SCALE GENOMIC DNA]</scope>
    <source>
        <strain>BN</strain>
        <strain evidence="3">Sprague-Dawley</strain>
    </source>
</reference>
<gene>
    <name evidence="2" type="ORF">rCG_55093</name>
</gene>
<evidence type="ECO:0000313" key="3">
    <source>
        <dbReference type="Proteomes" id="UP000234681"/>
    </source>
</evidence>
<feature type="region of interest" description="Disordered" evidence="1">
    <location>
        <begin position="1"/>
        <end position="38"/>
    </location>
</feature>